<keyword evidence="4" id="KW-1185">Reference proteome</keyword>
<dbReference type="EMBL" id="PGGS01000016">
    <property type="protein sequence ID" value="PNH12040.1"/>
    <property type="molecule type" value="Genomic_DNA"/>
</dbReference>
<name>A0A2J8AHP8_9CHLO</name>
<feature type="transmembrane region" description="Helical" evidence="2">
    <location>
        <begin position="204"/>
        <end position="224"/>
    </location>
</feature>
<dbReference type="PANTHER" id="PTHR33802:SF1">
    <property type="entry name" value="XK-RELATED PROTEIN"/>
    <property type="match status" value="1"/>
</dbReference>
<evidence type="ECO:0000256" key="1">
    <source>
        <dbReference type="SAM" id="MobiDB-lite"/>
    </source>
</evidence>
<keyword evidence="2" id="KW-1133">Transmembrane helix</keyword>
<feature type="transmembrane region" description="Helical" evidence="2">
    <location>
        <begin position="253"/>
        <end position="274"/>
    </location>
</feature>
<feature type="region of interest" description="Disordered" evidence="1">
    <location>
        <begin position="466"/>
        <end position="488"/>
    </location>
</feature>
<keyword evidence="2" id="KW-0472">Membrane</keyword>
<feature type="transmembrane region" description="Helical" evidence="2">
    <location>
        <begin position="229"/>
        <end position="247"/>
    </location>
</feature>
<evidence type="ECO:0000256" key="2">
    <source>
        <dbReference type="SAM" id="Phobius"/>
    </source>
</evidence>
<dbReference type="AlphaFoldDB" id="A0A2J8AHP8"/>
<keyword evidence="2" id="KW-0812">Transmembrane</keyword>
<feature type="transmembrane region" description="Helical" evidence="2">
    <location>
        <begin position="125"/>
        <end position="145"/>
    </location>
</feature>
<dbReference type="OrthoDB" id="5586934at2759"/>
<evidence type="ECO:0000313" key="3">
    <source>
        <dbReference type="EMBL" id="PNH12040.1"/>
    </source>
</evidence>
<feature type="transmembrane region" description="Helical" evidence="2">
    <location>
        <begin position="18"/>
        <end position="43"/>
    </location>
</feature>
<proteinExistence type="predicted"/>
<protein>
    <submittedName>
        <fullName evidence="3">Uncharacterized protein</fullName>
    </submittedName>
</protein>
<reference evidence="3 4" key="1">
    <citation type="journal article" date="2017" name="Mol. Biol. Evol.">
        <title>The 4-celled Tetrabaena socialis nuclear genome reveals the essential components for genetic control of cell number at the origin of multicellularity in the volvocine lineage.</title>
        <authorList>
            <person name="Featherston J."/>
            <person name="Arakaki Y."/>
            <person name="Hanschen E.R."/>
            <person name="Ferris P.J."/>
            <person name="Michod R.E."/>
            <person name="Olson B.J.S.C."/>
            <person name="Nozaki H."/>
            <person name="Durand P.M."/>
        </authorList>
    </citation>
    <scope>NUCLEOTIDE SEQUENCE [LARGE SCALE GENOMIC DNA]</scope>
    <source>
        <strain evidence="3 4">NIES-571</strain>
    </source>
</reference>
<dbReference type="PANTHER" id="PTHR33802">
    <property type="entry name" value="SI:CH211-161H7.5-RELATED"/>
    <property type="match status" value="1"/>
</dbReference>
<feature type="transmembrane region" description="Helical" evidence="2">
    <location>
        <begin position="63"/>
        <end position="85"/>
    </location>
</feature>
<dbReference type="Proteomes" id="UP000236333">
    <property type="component" value="Unassembled WGS sequence"/>
</dbReference>
<comment type="caution">
    <text evidence="3">The sequence shown here is derived from an EMBL/GenBank/DDBJ whole genome shotgun (WGS) entry which is preliminary data.</text>
</comment>
<sequence length="588" mass="59983">MWSGAHPPRARSGERPGIFLRLALLHSYLALILVNVLSATGALGETNAKLSAQFQTPLTPSGWAFAIWGLIFALQGLGVVYQVLNRGYSEGGWKTDVVIKIGWCWQLGWLFQDLWQFAFAQQSVVGMWLAAACLLGALTAFLTALNRLNGTTQELRARGYAAMPAVAYICFKLPTAINAAWLSVAASLGLLIAPVSYGVAAGKLVAPAAVLAVAVTAGGVWRLVRHLDVAYGLTLIWALAAVATNTSGNVPTAVKVVGIVCLVVLVLFVASALVRTKRELSAGAGTAAASGPDGELLYDNGTHTGPYGTHNGPYESPDTSYNGIHTNDSYKLCGDQRVLLSDADAPAGFQHSGGFTFPPGYPQQQQHHHHHNSHTTTTVTFGEAVLAAPGAGGAAPQGFFTYPQQHHRPHHHQQQHTAATIMAGGGGAPGMAAPGRVGAPGEGGAPGMAAGAPFVLAAPSEGRVPQLAAPSATDGAKGGAMRKAPSSSGLGTPLDAFTPPLAASAAEAFGWSSTAVGLVRAERGLLGPLGEAGAGASVVDLRVGSGGGGDGPAPVLAGWDVDGGGPKLLADPQAAAGAFTTDVCLVLQ</sequence>
<feature type="transmembrane region" description="Helical" evidence="2">
    <location>
        <begin position="166"/>
        <end position="192"/>
    </location>
</feature>
<organism evidence="3 4">
    <name type="scientific">Tetrabaena socialis</name>
    <dbReference type="NCBI Taxonomy" id="47790"/>
    <lineage>
        <taxon>Eukaryota</taxon>
        <taxon>Viridiplantae</taxon>
        <taxon>Chlorophyta</taxon>
        <taxon>core chlorophytes</taxon>
        <taxon>Chlorophyceae</taxon>
        <taxon>CS clade</taxon>
        <taxon>Chlamydomonadales</taxon>
        <taxon>Tetrabaenaceae</taxon>
        <taxon>Tetrabaena</taxon>
    </lineage>
</organism>
<gene>
    <name evidence="3" type="ORF">TSOC_001051</name>
</gene>
<evidence type="ECO:0000313" key="4">
    <source>
        <dbReference type="Proteomes" id="UP000236333"/>
    </source>
</evidence>
<feature type="transmembrane region" description="Helical" evidence="2">
    <location>
        <begin position="97"/>
        <end position="119"/>
    </location>
</feature>
<accession>A0A2J8AHP8</accession>